<sequence>MGRAAGLTVPPVASSAPPPARPPCTPELSDDGHRTCRRRCADITTAPAAGCERRHRTLTGVNPDETRRSAP</sequence>
<feature type="region of interest" description="Disordered" evidence="1">
    <location>
        <begin position="51"/>
        <end position="71"/>
    </location>
</feature>
<evidence type="ECO:0000313" key="2">
    <source>
        <dbReference type="EMBL" id="GCE40034.1"/>
    </source>
</evidence>
<proteinExistence type="predicted"/>
<dbReference type="AlphaFoldDB" id="A0A402C8U9"/>
<dbReference type="Proteomes" id="UP000287519">
    <property type="component" value="Unassembled WGS sequence"/>
</dbReference>
<feature type="region of interest" description="Disordered" evidence="1">
    <location>
        <begin position="1"/>
        <end position="33"/>
    </location>
</feature>
<evidence type="ECO:0000313" key="3">
    <source>
        <dbReference type="Proteomes" id="UP000287519"/>
    </source>
</evidence>
<name>A0A402C8U9_RHOWR</name>
<organism evidence="2 3">
    <name type="scientific">Rhodococcus wratislaviensis</name>
    <name type="common">Tsukamurella wratislaviensis</name>
    <dbReference type="NCBI Taxonomy" id="44752"/>
    <lineage>
        <taxon>Bacteria</taxon>
        <taxon>Bacillati</taxon>
        <taxon>Actinomycetota</taxon>
        <taxon>Actinomycetes</taxon>
        <taxon>Mycobacteriales</taxon>
        <taxon>Nocardiaceae</taxon>
        <taxon>Rhodococcus</taxon>
    </lineage>
</organism>
<evidence type="ECO:0000256" key="1">
    <source>
        <dbReference type="SAM" id="MobiDB-lite"/>
    </source>
</evidence>
<keyword evidence="3" id="KW-1185">Reference proteome</keyword>
<gene>
    <name evidence="2" type="ORF">Rhow_003677</name>
</gene>
<dbReference type="EMBL" id="BHYM01000034">
    <property type="protein sequence ID" value="GCE40034.1"/>
    <property type="molecule type" value="Genomic_DNA"/>
</dbReference>
<feature type="compositionally biased region" description="Pro residues" evidence="1">
    <location>
        <begin position="16"/>
        <end position="25"/>
    </location>
</feature>
<accession>A0A402C8U9</accession>
<protein>
    <submittedName>
        <fullName evidence="2">Uncharacterized protein</fullName>
    </submittedName>
</protein>
<reference evidence="2 3" key="1">
    <citation type="submission" date="2018-11" db="EMBL/GenBank/DDBJ databases">
        <title>Microbial catabolism of amino acid.</title>
        <authorList>
            <person name="Hibi M."/>
            <person name="Ogawa J."/>
        </authorList>
    </citation>
    <scope>NUCLEOTIDE SEQUENCE [LARGE SCALE GENOMIC DNA]</scope>
    <source>
        <strain evidence="2 3">C31-06</strain>
    </source>
</reference>
<comment type="caution">
    <text evidence="2">The sequence shown here is derived from an EMBL/GenBank/DDBJ whole genome shotgun (WGS) entry which is preliminary data.</text>
</comment>